<dbReference type="Proteomes" id="UP000053676">
    <property type="component" value="Unassembled WGS sequence"/>
</dbReference>
<evidence type="ECO:0000313" key="2">
    <source>
        <dbReference type="EMBL" id="ETN79423.1"/>
    </source>
</evidence>
<dbReference type="EMBL" id="KI659490">
    <property type="protein sequence ID" value="ETN79423.1"/>
    <property type="molecule type" value="Genomic_DNA"/>
</dbReference>
<reference evidence="3" key="1">
    <citation type="journal article" date="2014" name="Nat. Genet.">
        <title>Genome of the human hookworm Necator americanus.</title>
        <authorList>
            <person name="Tang Y.T."/>
            <person name="Gao X."/>
            <person name="Rosa B.A."/>
            <person name="Abubucker S."/>
            <person name="Hallsworth-Pepin K."/>
            <person name="Martin J."/>
            <person name="Tyagi R."/>
            <person name="Heizer E."/>
            <person name="Zhang X."/>
            <person name="Bhonagiri-Palsikar V."/>
            <person name="Minx P."/>
            <person name="Warren W.C."/>
            <person name="Wang Q."/>
            <person name="Zhan B."/>
            <person name="Hotez P.J."/>
            <person name="Sternberg P.W."/>
            <person name="Dougall A."/>
            <person name="Gaze S.T."/>
            <person name="Mulvenna J."/>
            <person name="Sotillo J."/>
            <person name="Ranganathan S."/>
            <person name="Rabelo E.M."/>
            <person name="Wilson R.K."/>
            <person name="Felgner P.L."/>
            <person name="Bethony J."/>
            <person name="Hawdon J.M."/>
            <person name="Gasser R.B."/>
            <person name="Loukas A."/>
            <person name="Mitreva M."/>
        </authorList>
    </citation>
    <scope>NUCLEOTIDE SEQUENCE [LARGE SCALE GENOMIC DNA]</scope>
</reference>
<feature type="compositionally biased region" description="Polar residues" evidence="1">
    <location>
        <begin position="85"/>
        <end position="99"/>
    </location>
</feature>
<protein>
    <submittedName>
        <fullName evidence="2">Uncharacterized protein</fullName>
    </submittedName>
</protein>
<name>W2TC63_NECAM</name>
<feature type="region of interest" description="Disordered" evidence="1">
    <location>
        <begin position="76"/>
        <end position="100"/>
    </location>
</feature>
<gene>
    <name evidence="2" type="ORF">NECAME_09826</name>
</gene>
<evidence type="ECO:0000313" key="3">
    <source>
        <dbReference type="Proteomes" id="UP000053676"/>
    </source>
</evidence>
<proteinExistence type="predicted"/>
<organism evidence="2 3">
    <name type="scientific">Necator americanus</name>
    <name type="common">Human hookworm</name>
    <dbReference type="NCBI Taxonomy" id="51031"/>
    <lineage>
        <taxon>Eukaryota</taxon>
        <taxon>Metazoa</taxon>
        <taxon>Ecdysozoa</taxon>
        <taxon>Nematoda</taxon>
        <taxon>Chromadorea</taxon>
        <taxon>Rhabditida</taxon>
        <taxon>Rhabditina</taxon>
        <taxon>Rhabditomorpha</taxon>
        <taxon>Strongyloidea</taxon>
        <taxon>Ancylostomatidae</taxon>
        <taxon>Bunostominae</taxon>
        <taxon>Necator</taxon>
    </lineage>
</organism>
<sequence>MKWSISILRSLRLQRFASIQPPPQPFFTWKGNYYTYFQFPPAVPPVVNVSEPKFFFDSANDIKGGSMHLDDHRCLNAKRMRTDPNHSSSRTPLSLQNDSADLPWNSAAGSRGNTFSSIAFPNIFP</sequence>
<keyword evidence="3" id="KW-1185">Reference proteome</keyword>
<evidence type="ECO:0000256" key="1">
    <source>
        <dbReference type="SAM" id="MobiDB-lite"/>
    </source>
</evidence>
<accession>W2TC63</accession>
<dbReference type="AlphaFoldDB" id="W2TC63"/>
<dbReference type="KEGG" id="nai:NECAME_09826"/>